<proteinExistence type="predicted"/>
<dbReference type="PANTHER" id="PTHR10434">
    <property type="entry name" value="1-ACYL-SN-GLYCEROL-3-PHOSPHATE ACYLTRANSFERASE"/>
    <property type="match status" value="1"/>
</dbReference>
<reference evidence="6" key="2">
    <citation type="submission" date="2020-10" db="EMBL/GenBank/DDBJ databases">
        <title>Mucilaginibacter sp. nov., isolated from soil.</title>
        <authorList>
            <person name="Jeon C.O."/>
        </authorList>
    </citation>
    <scope>NUCLEOTIDE SEQUENCE</scope>
    <source>
        <strain evidence="6">R11</strain>
    </source>
</reference>
<dbReference type="RefSeq" id="WP_166586351.1">
    <property type="nucleotide sequence ID" value="NZ_WWEO01000043.1"/>
</dbReference>
<organism evidence="6 7">
    <name type="scientific">Mucilaginibacter agri</name>
    <dbReference type="NCBI Taxonomy" id="2695265"/>
    <lineage>
        <taxon>Bacteria</taxon>
        <taxon>Pseudomonadati</taxon>
        <taxon>Bacteroidota</taxon>
        <taxon>Sphingobacteriia</taxon>
        <taxon>Sphingobacteriales</taxon>
        <taxon>Sphingobacteriaceae</taxon>
        <taxon>Mucilaginibacter</taxon>
    </lineage>
</organism>
<keyword evidence="4" id="KW-0472">Membrane</keyword>
<dbReference type="GO" id="GO:0006654">
    <property type="term" value="P:phosphatidic acid biosynthetic process"/>
    <property type="evidence" value="ECO:0007669"/>
    <property type="project" value="TreeGrafter"/>
</dbReference>
<keyword evidence="4" id="KW-0812">Transmembrane</keyword>
<comment type="pathway">
    <text evidence="1">Lipid metabolism.</text>
</comment>
<protein>
    <submittedName>
        <fullName evidence="6">1-acyl-sn-glycerol-3-phosphate acyltransferase</fullName>
    </submittedName>
</protein>
<sequence>MRRLFGIILTPIHYIAFGLLLVIFQPIQWFCYRFLGYRAHKYSVDILNCGLTCTYYLLGNRVSWTNNQNLPLDRPMIFVANHQSMYDIPPIIWRLSKYHAKFISKIELTKGIPSISYNLKVGGGANIDRKDQRQSITELMKLGARMKENNWSTVIFPEGTRAKDGNMKFFRAAGIATILKKCPDALLVPIAVENSWKMVRYGSFPLDTFEHLKFTVLDPIDPKSSATIEEAVQKSEDEIRNFLGQPLSEPRDKNQESRG</sequence>
<keyword evidence="7" id="KW-1185">Reference proteome</keyword>
<feature type="transmembrane region" description="Helical" evidence="4">
    <location>
        <begin position="12"/>
        <end position="32"/>
    </location>
</feature>
<evidence type="ECO:0000313" key="6">
    <source>
        <dbReference type="EMBL" id="NCD70369.1"/>
    </source>
</evidence>
<reference evidence="6" key="1">
    <citation type="submission" date="2020-01" db="EMBL/GenBank/DDBJ databases">
        <authorList>
            <person name="Seo Y.L."/>
        </authorList>
    </citation>
    <scope>NUCLEOTIDE SEQUENCE</scope>
    <source>
        <strain evidence="6">R11</strain>
    </source>
</reference>
<dbReference type="Proteomes" id="UP000638732">
    <property type="component" value="Unassembled WGS sequence"/>
</dbReference>
<dbReference type="SMART" id="SM00563">
    <property type="entry name" value="PlsC"/>
    <property type="match status" value="1"/>
</dbReference>
<dbReference type="InterPro" id="IPR002123">
    <property type="entry name" value="Plipid/glycerol_acylTrfase"/>
</dbReference>
<dbReference type="EMBL" id="WWEO01000043">
    <property type="protein sequence ID" value="NCD70369.1"/>
    <property type="molecule type" value="Genomic_DNA"/>
</dbReference>
<keyword evidence="3 6" id="KW-0012">Acyltransferase</keyword>
<feature type="domain" description="Phospholipid/glycerol acyltransferase" evidence="5">
    <location>
        <begin position="76"/>
        <end position="195"/>
    </location>
</feature>
<dbReference type="AlphaFoldDB" id="A0A965ZG12"/>
<evidence type="ECO:0000256" key="4">
    <source>
        <dbReference type="SAM" id="Phobius"/>
    </source>
</evidence>
<evidence type="ECO:0000259" key="5">
    <source>
        <dbReference type="SMART" id="SM00563"/>
    </source>
</evidence>
<dbReference type="SUPFAM" id="SSF69593">
    <property type="entry name" value="Glycerol-3-phosphate (1)-acyltransferase"/>
    <property type="match status" value="1"/>
</dbReference>
<accession>A0A965ZG12</accession>
<gene>
    <name evidence="6" type="ORF">GSY63_13455</name>
</gene>
<comment type="caution">
    <text evidence="6">The sequence shown here is derived from an EMBL/GenBank/DDBJ whole genome shotgun (WGS) entry which is preliminary data.</text>
</comment>
<evidence type="ECO:0000256" key="1">
    <source>
        <dbReference type="ARBA" id="ARBA00005189"/>
    </source>
</evidence>
<dbReference type="GO" id="GO:0003841">
    <property type="term" value="F:1-acylglycerol-3-phosphate O-acyltransferase activity"/>
    <property type="evidence" value="ECO:0007669"/>
    <property type="project" value="TreeGrafter"/>
</dbReference>
<dbReference type="PANTHER" id="PTHR10434:SF11">
    <property type="entry name" value="1-ACYL-SN-GLYCEROL-3-PHOSPHATE ACYLTRANSFERASE"/>
    <property type="match status" value="1"/>
</dbReference>
<keyword evidence="4" id="KW-1133">Transmembrane helix</keyword>
<evidence type="ECO:0000256" key="2">
    <source>
        <dbReference type="ARBA" id="ARBA00022679"/>
    </source>
</evidence>
<evidence type="ECO:0000313" key="7">
    <source>
        <dbReference type="Proteomes" id="UP000638732"/>
    </source>
</evidence>
<keyword evidence="2" id="KW-0808">Transferase</keyword>
<dbReference type="CDD" id="cd07989">
    <property type="entry name" value="LPLAT_AGPAT-like"/>
    <property type="match status" value="1"/>
</dbReference>
<name>A0A965ZG12_9SPHI</name>
<evidence type="ECO:0000256" key="3">
    <source>
        <dbReference type="ARBA" id="ARBA00023315"/>
    </source>
</evidence>
<dbReference type="Pfam" id="PF01553">
    <property type="entry name" value="Acyltransferase"/>
    <property type="match status" value="1"/>
</dbReference>